<proteinExistence type="predicted"/>
<comment type="caution">
    <text evidence="1">The sequence shown here is derived from an EMBL/GenBank/DDBJ whole genome shotgun (WGS) entry which is preliminary data.</text>
</comment>
<name>A0A2W3ZSS1_9ENTE</name>
<dbReference type="EMBL" id="PIEU01000010">
    <property type="protein sequence ID" value="PZL77204.1"/>
    <property type="molecule type" value="Genomic_DNA"/>
</dbReference>
<protein>
    <recommendedName>
        <fullName evidence="3">LXG domain-containing protein</fullName>
    </recommendedName>
</protein>
<evidence type="ECO:0000313" key="1">
    <source>
        <dbReference type="EMBL" id="PZL77204.1"/>
    </source>
</evidence>
<evidence type="ECO:0000313" key="2">
    <source>
        <dbReference type="Proteomes" id="UP000249828"/>
    </source>
</evidence>
<gene>
    <name evidence="1" type="ORF">CI088_01800</name>
</gene>
<evidence type="ECO:0008006" key="3">
    <source>
        <dbReference type="Google" id="ProtNLM"/>
    </source>
</evidence>
<keyword evidence="2" id="KW-1185">Reference proteome</keyword>
<sequence>EVLIKAKSDIDKMKQTYQEQVKSFQSVYSSISDLISLSASKSDFNQVADATKKYADEIIKKVNQFDSKQGNSANEDMIQSLSTQIKAAQKVGGLGYTDPRFLAFANSTALADNVQAFQKNVTEADEKQRKTKEKDLNSMTPSEMIAKYGVDDPDVKKRMNSLNNQLTANGFLTDTSLSLTEEYLAKYGDNLAAGLYNAGTRYFGGTEVASAFYAGSKATSSLAGSAGKAFPIIGSVIDYGSQVYSGENSTDALAKTGAHAIAGVGIGLAVASIAGLPFLGGLAVTVAAGFVVNTAIDYAYDKLKKPVGNAIKAGVDWIGSLWK</sequence>
<accession>A0A2W3ZSS1</accession>
<dbReference type="Proteomes" id="UP000249828">
    <property type="component" value="Unassembled WGS sequence"/>
</dbReference>
<feature type="non-terminal residue" evidence="1">
    <location>
        <position position="1"/>
    </location>
</feature>
<organism evidence="1 2">
    <name type="scientific">Enterococcus plantarum</name>
    <dbReference type="NCBI Taxonomy" id="1077675"/>
    <lineage>
        <taxon>Bacteria</taxon>
        <taxon>Bacillati</taxon>
        <taxon>Bacillota</taxon>
        <taxon>Bacilli</taxon>
        <taxon>Lactobacillales</taxon>
        <taxon>Enterococcaceae</taxon>
        <taxon>Enterococcus</taxon>
    </lineage>
</organism>
<reference evidence="1 2" key="1">
    <citation type="submission" date="2017-11" db="EMBL/GenBank/DDBJ databases">
        <title>Draft genome sequence of Enterococcus plantarum TRW2 strain isolated from lettuce.</title>
        <authorList>
            <person name="Kim E.B."/>
            <person name="Marco M.L."/>
            <person name="Williams T.R."/>
            <person name="You I.H."/>
        </authorList>
    </citation>
    <scope>NUCLEOTIDE SEQUENCE [LARGE SCALE GENOMIC DNA]</scope>
    <source>
        <strain evidence="1 2">TRW2</strain>
    </source>
</reference>
<dbReference type="AlphaFoldDB" id="A0A2W3ZSS1"/>